<organism evidence="8 9">
    <name type="scientific">Gordonia spumicola</name>
    <dbReference type="NCBI Taxonomy" id="589161"/>
    <lineage>
        <taxon>Bacteria</taxon>
        <taxon>Bacillati</taxon>
        <taxon>Actinomycetota</taxon>
        <taxon>Actinomycetes</taxon>
        <taxon>Mycobacteriales</taxon>
        <taxon>Gordoniaceae</taxon>
        <taxon>Gordonia</taxon>
    </lineage>
</organism>
<comment type="caution">
    <text evidence="8">The sequence shown here is derived from an EMBL/GenBank/DDBJ whole genome shotgun (WGS) entry which is preliminary data.</text>
</comment>
<comment type="subcellular location">
    <subcellularLocation>
        <location evidence="1">Cell membrane</location>
        <topology evidence="1">Multi-pass membrane protein</topology>
    </subcellularLocation>
</comment>
<dbReference type="OrthoDB" id="582337at2"/>
<dbReference type="Proteomes" id="UP000444960">
    <property type="component" value="Unassembled WGS sequence"/>
</dbReference>
<dbReference type="PANTHER" id="PTHR34187:SF2">
    <property type="entry name" value="DUF202 DOMAIN-CONTAINING PROTEIN"/>
    <property type="match status" value="1"/>
</dbReference>
<dbReference type="AlphaFoldDB" id="A0A7I9V8V3"/>
<keyword evidence="5 6" id="KW-0472">Membrane</keyword>
<dbReference type="Pfam" id="PF02656">
    <property type="entry name" value="DUF202"/>
    <property type="match status" value="1"/>
</dbReference>
<evidence type="ECO:0000256" key="2">
    <source>
        <dbReference type="ARBA" id="ARBA00022475"/>
    </source>
</evidence>
<evidence type="ECO:0000313" key="8">
    <source>
        <dbReference type="EMBL" id="GEE01729.1"/>
    </source>
</evidence>
<evidence type="ECO:0000256" key="6">
    <source>
        <dbReference type="SAM" id="Phobius"/>
    </source>
</evidence>
<proteinExistence type="predicted"/>
<feature type="transmembrane region" description="Helical" evidence="6">
    <location>
        <begin position="92"/>
        <end position="109"/>
    </location>
</feature>
<feature type="transmembrane region" description="Helical" evidence="6">
    <location>
        <begin position="22"/>
        <end position="43"/>
    </location>
</feature>
<dbReference type="InterPro" id="IPR052053">
    <property type="entry name" value="IM_YidH-like"/>
</dbReference>
<sequence length="111" mass="11261">MTDESPAGAVDARFTLAAERTLLAWLRTALGLLAAGVAVLHVVGQFSSPALQTTLGVVLVLLGGLTAALGAWRWQRVTRALADGGPMPGPAAIWAVVGVFIVLAVAFAVSG</sequence>
<feature type="domain" description="DUF202" evidence="7">
    <location>
        <begin position="13"/>
        <end position="80"/>
    </location>
</feature>
<dbReference type="PANTHER" id="PTHR34187">
    <property type="entry name" value="FGR18P"/>
    <property type="match status" value="1"/>
</dbReference>
<accession>A0A7I9V8V3</accession>
<keyword evidence="2" id="KW-1003">Cell membrane</keyword>
<feature type="transmembrane region" description="Helical" evidence="6">
    <location>
        <begin position="55"/>
        <end position="72"/>
    </location>
</feature>
<reference evidence="9" key="1">
    <citation type="submission" date="2019-06" db="EMBL/GenBank/DDBJ databases">
        <title>Gordonia isolated from sludge of a wastewater treatment plant.</title>
        <authorList>
            <person name="Tamura T."/>
            <person name="Aoyama K."/>
            <person name="Kang Y."/>
            <person name="Saito S."/>
            <person name="Akiyama N."/>
            <person name="Yazawa K."/>
            <person name="Gonoi T."/>
            <person name="Mikami Y."/>
        </authorList>
    </citation>
    <scope>NUCLEOTIDE SEQUENCE [LARGE SCALE GENOMIC DNA]</scope>
    <source>
        <strain evidence="9">NBRC 107696</strain>
    </source>
</reference>
<keyword evidence="3 6" id="KW-0812">Transmembrane</keyword>
<evidence type="ECO:0000256" key="1">
    <source>
        <dbReference type="ARBA" id="ARBA00004651"/>
    </source>
</evidence>
<evidence type="ECO:0000256" key="5">
    <source>
        <dbReference type="ARBA" id="ARBA00023136"/>
    </source>
</evidence>
<evidence type="ECO:0000259" key="7">
    <source>
        <dbReference type="Pfam" id="PF02656"/>
    </source>
</evidence>
<name>A0A7I9V8V3_9ACTN</name>
<dbReference type="EMBL" id="BJOV01000003">
    <property type="protein sequence ID" value="GEE01729.1"/>
    <property type="molecule type" value="Genomic_DNA"/>
</dbReference>
<dbReference type="GO" id="GO:0005886">
    <property type="term" value="C:plasma membrane"/>
    <property type="evidence" value="ECO:0007669"/>
    <property type="project" value="UniProtKB-SubCell"/>
</dbReference>
<gene>
    <name evidence="8" type="ORF">nbrc107696_21750</name>
</gene>
<keyword evidence="4 6" id="KW-1133">Transmembrane helix</keyword>
<dbReference type="InterPro" id="IPR003807">
    <property type="entry name" value="DUF202"/>
</dbReference>
<evidence type="ECO:0000256" key="4">
    <source>
        <dbReference type="ARBA" id="ARBA00022989"/>
    </source>
</evidence>
<keyword evidence="9" id="KW-1185">Reference proteome</keyword>
<dbReference type="RefSeq" id="WP_161895483.1">
    <property type="nucleotide sequence ID" value="NZ_BJOV01000003.1"/>
</dbReference>
<evidence type="ECO:0000256" key="3">
    <source>
        <dbReference type="ARBA" id="ARBA00022692"/>
    </source>
</evidence>
<evidence type="ECO:0000313" key="9">
    <source>
        <dbReference type="Proteomes" id="UP000444960"/>
    </source>
</evidence>
<protein>
    <recommendedName>
        <fullName evidence="7">DUF202 domain-containing protein</fullName>
    </recommendedName>
</protein>